<keyword evidence="2" id="KW-1185">Reference proteome</keyword>
<accession>A0AAD9VJ57</accession>
<reference evidence="1" key="1">
    <citation type="submission" date="2021-08" db="EMBL/GenBank/DDBJ databases">
        <authorList>
            <person name="Misof B."/>
            <person name="Oliver O."/>
            <person name="Podsiadlowski L."/>
            <person name="Donath A."/>
            <person name="Peters R."/>
            <person name="Mayer C."/>
            <person name="Rust J."/>
            <person name="Gunkel S."/>
            <person name="Lesny P."/>
            <person name="Martin S."/>
            <person name="Oeyen J.P."/>
            <person name="Petersen M."/>
            <person name="Panagiotis P."/>
            <person name="Wilbrandt J."/>
            <person name="Tanja T."/>
        </authorList>
    </citation>
    <scope>NUCLEOTIDE SEQUENCE</scope>
    <source>
        <strain evidence="1">GBR_01_08_01A</strain>
        <tissue evidence="1">Thorax + abdomen</tissue>
    </source>
</reference>
<gene>
    <name evidence="1" type="ORF">KPH14_005337</name>
</gene>
<proteinExistence type="predicted"/>
<dbReference type="InterPro" id="IPR020339">
    <property type="entry name" value="C20orf85-like"/>
</dbReference>
<evidence type="ECO:0000313" key="2">
    <source>
        <dbReference type="Proteomes" id="UP001258017"/>
    </source>
</evidence>
<reference evidence="1" key="2">
    <citation type="journal article" date="2023" name="Commun. Biol.">
        <title>Intrasexual cuticular hydrocarbon dimorphism in a wasp sheds light on hydrocarbon biosynthesis genes in Hymenoptera.</title>
        <authorList>
            <person name="Moris V.C."/>
            <person name="Podsiadlowski L."/>
            <person name="Martin S."/>
            <person name="Oeyen J.P."/>
            <person name="Donath A."/>
            <person name="Petersen M."/>
            <person name="Wilbrandt J."/>
            <person name="Misof B."/>
            <person name="Liedtke D."/>
            <person name="Thamm M."/>
            <person name="Scheiner R."/>
            <person name="Schmitt T."/>
            <person name="Niehuis O."/>
        </authorList>
    </citation>
    <scope>NUCLEOTIDE SEQUENCE</scope>
    <source>
        <strain evidence="1">GBR_01_08_01A</strain>
    </source>
</reference>
<sequence>MDPRCSKPRDFVAAARNLTEEIKKTRGRQMMWFQTYGPLLEEYENMKKEMTELCEKKHATIVDDSASKDKRSCLPKPETRNREYGWLATKSEFRLEKYGSYMIDLTDPLKKETLLQGDIPLLATGKGLLR</sequence>
<dbReference type="AlphaFoldDB" id="A0AAD9VJ57"/>
<organism evidence="1 2">
    <name type="scientific">Odynerus spinipes</name>
    <dbReference type="NCBI Taxonomy" id="1348599"/>
    <lineage>
        <taxon>Eukaryota</taxon>
        <taxon>Metazoa</taxon>
        <taxon>Ecdysozoa</taxon>
        <taxon>Arthropoda</taxon>
        <taxon>Hexapoda</taxon>
        <taxon>Insecta</taxon>
        <taxon>Pterygota</taxon>
        <taxon>Neoptera</taxon>
        <taxon>Endopterygota</taxon>
        <taxon>Hymenoptera</taxon>
        <taxon>Apocrita</taxon>
        <taxon>Aculeata</taxon>
        <taxon>Vespoidea</taxon>
        <taxon>Vespidae</taxon>
        <taxon>Eumeninae</taxon>
        <taxon>Odynerus</taxon>
    </lineage>
</organism>
<dbReference type="Pfam" id="PF14945">
    <property type="entry name" value="LLC1"/>
    <property type="match status" value="1"/>
</dbReference>
<dbReference type="EMBL" id="JAIFRP010004405">
    <property type="protein sequence ID" value="KAK2576676.1"/>
    <property type="molecule type" value="Genomic_DNA"/>
</dbReference>
<dbReference type="Proteomes" id="UP001258017">
    <property type="component" value="Unassembled WGS sequence"/>
</dbReference>
<name>A0AAD9VJ57_9HYME</name>
<evidence type="ECO:0000313" key="1">
    <source>
        <dbReference type="EMBL" id="KAK2576676.1"/>
    </source>
</evidence>
<protein>
    <submittedName>
        <fullName evidence="1">Uncharacterized protein</fullName>
    </submittedName>
</protein>
<comment type="caution">
    <text evidence="1">The sequence shown here is derived from an EMBL/GenBank/DDBJ whole genome shotgun (WGS) entry which is preliminary data.</text>
</comment>